<keyword evidence="3" id="KW-1185">Reference proteome</keyword>
<proteinExistence type="predicted"/>
<reference evidence="2 3" key="1">
    <citation type="submission" date="2022-11" db="EMBL/GenBank/DDBJ databases">
        <title>Minimal conservation of predation-associated metabolite biosynthetic gene clusters underscores biosynthetic potential of Myxococcota including descriptions for ten novel species: Archangium lansinium sp. nov., Myxococcus landrumus sp. nov., Nannocystis bai.</title>
        <authorList>
            <person name="Ahearne A."/>
            <person name="Stevens C."/>
            <person name="Dowd S."/>
        </authorList>
    </citation>
    <scope>NUCLEOTIDE SEQUENCE [LARGE SCALE GENOMIC DNA]</scope>
    <source>
        <strain evidence="2 3">NCELM</strain>
    </source>
</reference>
<dbReference type="Proteomes" id="UP001217838">
    <property type="component" value="Unassembled WGS sequence"/>
</dbReference>
<name>A0ABT5BDA4_9BACT</name>
<feature type="region of interest" description="Disordered" evidence="1">
    <location>
        <begin position="180"/>
        <end position="210"/>
    </location>
</feature>
<sequence length="210" mass="22650">MPWRPDTCAIFVLVAFAACMQRPAPEPPPVQPVDEPLCAASLKLAQACTGAQSDLVMCSVFTASAATSEITNNTDSDLVFATGMMIVDGRGEELLPAVLGPEVRVPARSTNRPWQIAMPRLPDGYVRIEVMVLGTSADGGQERSTSSEGQLRVRGGQIEVLDFHEWYEATASMNVYEVLPGQPDPVPEGPTPGERLYEQLRAQAKRPATP</sequence>
<evidence type="ECO:0008006" key="4">
    <source>
        <dbReference type="Google" id="ProtNLM"/>
    </source>
</evidence>
<accession>A0ABT5BDA4</accession>
<dbReference type="EMBL" id="JAQNDN010000019">
    <property type="protein sequence ID" value="MDC0672139.1"/>
    <property type="molecule type" value="Genomic_DNA"/>
</dbReference>
<evidence type="ECO:0000313" key="2">
    <source>
        <dbReference type="EMBL" id="MDC0672139.1"/>
    </source>
</evidence>
<comment type="caution">
    <text evidence="2">The sequence shown here is derived from an EMBL/GenBank/DDBJ whole genome shotgun (WGS) entry which is preliminary data.</text>
</comment>
<evidence type="ECO:0000256" key="1">
    <source>
        <dbReference type="SAM" id="MobiDB-lite"/>
    </source>
</evidence>
<dbReference type="PROSITE" id="PS51257">
    <property type="entry name" value="PROKAR_LIPOPROTEIN"/>
    <property type="match status" value="1"/>
</dbReference>
<evidence type="ECO:0000313" key="3">
    <source>
        <dbReference type="Proteomes" id="UP001217838"/>
    </source>
</evidence>
<organism evidence="2 3">
    <name type="scientific">Nannocystis radixulma</name>
    <dbReference type="NCBI Taxonomy" id="2995305"/>
    <lineage>
        <taxon>Bacteria</taxon>
        <taxon>Pseudomonadati</taxon>
        <taxon>Myxococcota</taxon>
        <taxon>Polyangia</taxon>
        <taxon>Nannocystales</taxon>
        <taxon>Nannocystaceae</taxon>
        <taxon>Nannocystis</taxon>
    </lineage>
</organism>
<protein>
    <recommendedName>
        <fullName evidence="4">Lipoprotein</fullName>
    </recommendedName>
</protein>
<gene>
    <name evidence="2" type="ORF">POL58_30610</name>
</gene>